<dbReference type="InterPro" id="IPR004552">
    <property type="entry name" value="AGP_acyltrans"/>
</dbReference>
<keyword evidence="7 9" id="KW-0808">Transferase</keyword>
<protein>
    <recommendedName>
        <fullName evidence="6 9">1-acyl-sn-glycerol-3-phosphate acyltransferase</fullName>
        <ecNumber evidence="5 9">2.3.1.51</ecNumber>
    </recommendedName>
</protein>
<evidence type="ECO:0000256" key="9">
    <source>
        <dbReference type="RuleBase" id="RU361267"/>
    </source>
</evidence>
<accession>A0A1G8MH40</accession>
<dbReference type="GO" id="GO:0016024">
    <property type="term" value="P:CDP-diacylglycerol biosynthetic process"/>
    <property type="evidence" value="ECO:0007669"/>
    <property type="project" value="UniProtKB-UniPathway"/>
</dbReference>
<comment type="similarity">
    <text evidence="4 9">Belongs to the 1-acyl-sn-glycerol-3-phosphate acyltransferase family.</text>
</comment>
<evidence type="ECO:0000313" key="13">
    <source>
        <dbReference type="Proteomes" id="UP000199527"/>
    </source>
</evidence>
<evidence type="ECO:0000259" key="11">
    <source>
        <dbReference type="SMART" id="SM00563"/>
    </source>
</evidence>
<name>A0A1G8MH40_9GAMM</name>
<evidence type="ECO:0000256" key="1">
    <source>
        <dbReference type="ARBA" id="ARBA00001141"/>
    </source>
</evidence>
<evidence type="ECO:0000256" key="7">
    <source>
        <dbReference type="ARBA" id="ARBA00022679"/>
    </source>
</evidence>
<dbReference type="EC" id="2.3.1.51" evidence="5 9"/>
<feature type="domain" description="Phospholipid/glycerol acyltransferase" evidence="11">
    <location>
        <begin position="66"/>
        <end position="181"/>
    </location>
</feature>
<dbReference type="UniPathway" id="UPA00557">
    <property type="reaction ID" value="UER00613"/>
</dbReference>
<comment type="catalytic activity">
    <reaction evidence="1 9">
        <text>a 1-acyl-sn-glycero-3-phosphate + an acyl-CoA = a 1,2-diacyl-sn-glycero-3-phosphate + CoA</text>
        <dbReference type="Rhea" id="RHEA:19709"/>
        <dbReference type="ChEBI" id="CHEBI:57287"/>
        <dbReference type="ChEBI" id="CHEBI:57970"/>
        <dbReference type="ChEBI" id="CHEBI:58342"/>
        <dbReference type="ChEBI" id="CHEBI:58608"/>
        <dbReference type="EC" id="2.3.1.51"/>
    </reaction>
</comment>
<dbReference type="PANTHER" id="PTHR10434">
    <property type="entry name" value="1-ACYL-SN-GLYCEROL-3-PHOSPHATE ACYLTRANSFERASE"/>
    <property type="match status" value="1"/>
</dbReference>
<keyword evidence="13" id="KW-1185">Reference proteome</keyword>
<evidence type="ECO:0000256" key="5">
    <source>
        <dbReference type="ARBA" id="ARBA00013211"/>
    </source>
</evidence>
<dbReference type="GO" id="GO:0005886">
    <property type="term" value="C:plasma membrane"/>
    <property type="evidence" value="ECO:0007669"/>
    <property type="project" value="TreeGrafter"/>
</dbReference>
<dbReference type="CDD" id="cd07989">
    <property type="entry name" value="LPLAT_AGPAT-like"/>
    <property type="match status" value="1"/>
</dbReference>
<evidence type="ECO:0000256" key="8">
    <source>
        <dbReference type="ARBA" id="ARBA00023315"/>
    </source>
</evidence>
<keyword evidence="9" id="KW-1208">Phospholipid metabolism</keyword>
<dbReference type="InterPro" id="IPR002123">
    <property type="entry name" value="Plipid/glycerol_acylTrfase"/>
</dbReference>
<dbReference type="RefSeq" id="WP_090362510.1">
    <property type="nucleotide sequence ID" value="NZ_FNEM01000002.1"/>
</dbReference>
<comment type="pathway">
    <text evidence="3">Lipid metabolism.</text>
</comment>
<dbReference type="AlphaFoldDB" id="A0A1G8MH40"/>
<dbReference type="GO" id="GO:0003841">
    <property type="term" value="F:1-acylglycerol-3-phosphate O-acyltransferase activity"/>
    <property type="evidence" value="ECO:0007669"/>
    <property type="project" value="UniProtKB-UniRule"/>
</dbReference>
<dbReference type="GO" id="GO:0006654">
    <property type="term" value="P:phosphatidic acid biosynthetic process"/>
    <property type="evidence" value="ECO:0007669"/>
    <property type="project" value="TreeGrafter"/>
</dbReference>
<comment type="pathway">
    <text evidence="2">Phospholipid metabolism; CDP-diacylglycerol biosynthesis; CDP-diacylglycerol from sn-glycerol 3-phosphate: step 2/3.</text>
</comment>
<dbReference type="NCBIfam" id="TIGR00530">
    <property type="entry name" value="AGP_acyltrn"/>
    <property type="match status" value="1"/>
</dbReference>
<keyword evidence="9" id="KW-0443">Lipid metabolism</keyword>
<dbReference type="Pfam" id="PF01553">
    <property type="entry name" value="Acyltransferase"/>
    <property type="match status" value="1"/>
</dbReference>
<comment type="domain">
    <text evidence="9">The HXXXXD motif is essential for acyltransferase activity and may constitute the binding site for the phosphate moiety of the glycerol-3-phosphate.</text>
</comment>
<organism evidence="12 13">
    <name type="scientific">Ferrimonas sediminum</name>
    <dbReference type="NCBI Taxonomy" id="718193"/>
    <lineage>
        <taxon>Bacteria</taxon>
        <taxon>Pseudomonadati</taxon>
        <taxon>Pseudomonadota</taxon>
        <taxon>Gammaproteobacteria</taxon>
        <taxon>Alteromonadales</taxon>
        <taxon>Ferrimonadaceae</taxon>
        <taxon>Ferrimonas</taxon>
    </lineage>
</organism>
<dbReference type="Proteomes" id="UP000199527">
    <property type="component" value="Unassembled WGS sequence"/>
</dbReference>
<dbReference type="SMART" id="SM00563">
    <property type="entry name" value="PlsC"/>
    <property type="match status" value="1"/>
</dbReference>
<keyword evidence="9" id="KW-0594">Phospholipid biosynthesis</keyword>
<dbReference type="SUPFAM" id="SSF69593">
    <property type="entry name" value="Glycerol-3-phosphate (1)-acyltransferase"/>
    <property type="match status" value="1"/>
</dbReference>
<keyword evidence="10" id="KW-0175">Coiled coil</keyword>
<dbReference type="OrthoDB" id="5290997at2"/>
<feature type="coiled-coil region" evidence="10">
    <location>
        <begin position="213"/>
        <end position="240"/>
    </location>
</feature>
<sequence length="245" mass="27090">MLLLLRSLTLSVLLVLVSLMGMLLCLLRPFHRNNVHYTAKVFSSVAPVLGIKVIHRGHQTGSDEPVVYVSNHQNNFDLFTHTGSVPPGTVSMGKKSLKWIPFFGQLYWLTGNILIDRANRSKAVRTLQQAAEKITAKSLSVWIFPEGTRSRGRGLLPFKTGAFHTAIQAGVPIVPVVASNQQGIHLNQKNNGVVIVETLEPIPTKGYGREHVRELAEEVYQRMQQRLNELNQEALSLTGAKATPA</sequence>
<gene>
    <name evidence="12" type="ORF">SAMN04488540_102376</name>
</gene>
<dbReference type="EMBL" id="FNEM01000002">
    <property type="protein sequence ID" value="SDI67137.1"/>
    <property type="molecule type" value="Genomic_DNA"/>
</dbReference>
<dbReference type="PANTHER" id="PTHR10434:SF11">
    <property type="entry name" value="1-ACYL-SN-GLYCEROL-3-PHOSPHATE ACYLTRANSFERASE"/>
    <property type="match status" value="1"/>
</dbReference>
<evidence type="ECO:0000256" key="10">
    <source>
        <dbReference type="SAM" id="Coils"/>
    </source>
</evidence>
<evidence type="ECO:0000256" key="2">
    <source>
        <dbReference type="ARBA" id="ARBA00004728"/>
    </source>
</evidence>
<evidence type="ECO:0000256" key="3">
    <source>
        <dbReference type="ARBA" id="ARBA00005189"/>
    </source>
</evidence>
<evidence type="ECO:0000313" key="12">
    <source>
        <dbReference type="EMBL" id="SDI67137.1"/>
    </source>
</evidence>
<proteinExistence type="inferred from homology"/>
<keyword evidence="9" id="KW-0444">Lipid biosynthesis</keyword>
<evidence type="ECO:0000256" key="6">
    <source>
        <dbReference type="ARBA" id="ARBA00016139"/>
    </source>
</evidence>
<reference evidence="13" key="1">
    <citation type="submission" date="2016-10" db="EMBL/GenBank/DDBJ databases">
        <authorList>
            <person name="Varghese N."/>
            <person name="Submissions S."/>
        </authorList>
    </citation>
    <scope>NUCLEOTIDE SEQUENCE [LARGE SCALE GENOMIC DNA]</scope>
    <source>
        <strain evidence="13">DSM 23317</strain>
    </source>
</reference>
<evidence type="ECO:0000256" key="4">
    <source>
        <dbReference type="ARBA" id="ARBA00008655"/>
    </source>
</evidence>
<keyword evidence="8 9" id="KW-0012">Acyltransferase</keyword>